<dbReference type="AlphaFoldDB" id="A0A495MIR5"/>
<dbReference type="Pfam" id="PF19897">
    <property type="entry name" value="DUF6370"/>
    <property type="match status" value="1"/>
</dbReference>
<accession>A0A495MIR5</accession>
<keyword evidence="1" id="KW-0732">Signal</keyword>
<evidence type="ECO:0000256" key="1">
    <source>
        <dbReference type="SAM" id="SignalP"/>
    </source>
</evidence>
<organism evidence="2 3">
    <name type="scientific">Flavobacterium endophyticum</name>
    <dbReference type="NCBI Taxonomy" id="1540163"/>
    <lineage>
        <taxon>Bacteria</taxon>
        <taxon>Pseudomonadati</taxon>
        <taxon>Bacteroidota</taxon>
        <taxon>Flavobacteriia</taxon>
        <taxon>Flavobacteriales</taxon>
        <taxon>Flavobacteriaceae</taxon>
        <taxon>Flavobacterium</taxon>
    </lineage>
</organism>
<sequence length="114" mass="12303">MKNIIAIAFLFLAFSANAQDSKSKQKKTGPKPQIVEASCGQCQFGMKGHGCDLAVRIDGKPYFVDGTGIDDHGDSHAGDGFCSKIRKTEVVGEVKNNRFVATSFKLLPEKPKGK</sequence>
<gene>
    <name evidence="2" type="ORF">CLV94_0912</name>
</gene>
<dbReference type="InterPro" id="IPR045950">
    <property type="entry name" value="DUF6370"/>
</dbReference>
<reference evidence="2 3" key="1">
    <citation type="submission" date="2018-10" db="EMBL/GenBank/DDBJ databases">
        <title>Genomic Encyclopedia of Archaeal and Bacterial Type Strains, Phase II (KMG-II): from individual species to whole genera.</title>
        <authorList>
            <person name="Goeker M."/>
        </authorList>
    </citation>
    <scope>NUCLEOTIDE SEQUENCE [LARGE SCALE GENOMIC DNA]</scope>
    <source>
        <strain evidence="2 3">DSM 29537</strain>
    </source>
</reference>
<dbReference type="Proteomes" id="UP000277579">
    <property type="component" value="Unassembled WGS sequence"/>
</dbReference>
<feature type="signal peptide" evidence="1">
    <location>
        <begin position="1"/>
        <end position="18"/>
    </location>
</feature>
<evidence type="ECO:0000313" key="3">
    <source>
        <dbReference type="Proteomes" id="UP000277579"/>
    </source>
</evidence>
<proteinExistence type="predicted"/>
<dbReference type="RefSeq" id="WP_121375234.1">
    <property type="nucleotide sequence ID" value="NZ_RBLC01000001.1"/>
</dbReference>
<feature type="chain" id="PRO_5019825902" description="Glutaminyl-tRNA synthetase" evidence="1">
    <location>
        <begin position="19"/>
        <end position="114"/>
    </location>
</feature>
<comment type="caution">
    <text evidence="2">The sequence shown here is derived from an EMBL/GenBank/DDBJ whole genome shotgun (WGS) entry which is preliminary data.</text>
</comment>
<evidence type="ECO:0000313" key="2">
    <source>
        <dbReference type="EMBL" id="RKS25866.1"/>
    </source>
</evidence>
<keyword evidence="3" id="KW-1185">Reference proteome</keyword>
<evidence type="ECO:0008006" key="4">
    <source>
        <dbReference type="Google" id="ProtNLM"/>
    </source>
</evidence>
<name>A0A495MIR5_9FLAO</name>
<dbReference type="OrthoDB" id="676338at2"/>
<dbReference type="EMBL" id="RBLC01000001">
    <property type="protein sequence ID" value="RKS25866.1"/>
    <property type="molecule type" value="Genomic_DNA"/>
</dbReference>
<protein>
    <recommendedName>
        <fullName evidence="4">Glutaminyl-tRNA synthetase</fullName>
    </recommendedName>
</protein>